<dbReference type="InterPro" id="IPR006312">
    <property type="entry name" value="TatA/E"/>
</dbReference>
<evidence type="ECO:0000256" key="8">
    <source>
        <dbReference type="ARBA" id="ARBA00025340"/>
    </source>
</evidence>
<keyword evidence="4 9" id="KW-0653">Protein transport</keyword>
<accession>A0A8J6NZU0</accession>
<proteinExistence type="inferred from homology"/>
<dbReference type="PANTHER" id="PTHR33162:SF1">
    <property type="entry name" value="SEC-INDEPENDENT PROTEIN TRANSLOCASE PROTEIN TATA, CHLOROPLASTIC"/>
    <property type="match status" value="1"/>
</dbReference>
<protein>
    <recommendedName>
        <fullName evidence="9">Sec-independent protein translocase protein TatA</fullName>
    </recommendedName>
</protein>
<keyword evidence="6 9" id="KW-0811">Translocation</keyword>
<evidence type="ECO:0000256" key="1">
    <source>
        <dbReference type="ARBA" id="ARBA00004167"/>
    </source>
</evidence>
<dbReference type="GO" id="GO:0043953">
    <property type="term" value="P:protein transport by the Tat complex"/>
    <property type="evidence" value="ECO:0007669"/>
    <property type="project" value="UniProtKB-UniRule"/>
</dbReference>
<keyword evidence="2 9" id="KW-0813">Transport</keyword>
<dbReference type="PRINTS" id="PR01506">
    <property type="entry name" value="TATBPROTEIN"/>
</dbReference>
<sequence>MFGIGMPEMFLIMAIALIVIGPKKLPDLAKSLGRAFSEFKKATAELKETMEIDTDFSDIKTAFEDIDDHIKEKTDTRVGYEAVEKTDSENSEEKKTAPEADEDDIEDF</sequence>
<dbReference type="GO" id="GO:0006886">
    <property type="term" value="P:intracellular protein transport"/>
    <property type="evidence" value="ECO:0007669"/>
    <property type="project" value="UniProtKB-ARBA"/>
</dbReference>
<feature type="compositionally biased region" description="Basic and acidic residues" evidence="10">
    <location>
        <begin position="77"/>
        <end position="98"/>
    </location>
</feature>
<evidence type="ECO:0000313" key="12">
    <source>
        <dbReference type="Proteomes" id="UP000605201"/>
    </source>
</evidence>
<evidence type="ECO:0000256" key="2">
    <source>
        <dbReference type="ARBA" id="ARBA00022448"/>
    </source>
</evidence>
<evidence type="ECO:0000256" key="7">
    <source>
        <dbReference type="ARBA" id="ARBA00023136"/>
    </source>
</evidence>
<evidence type="ECO:0000313" key="11">
    <source>
        <dbReference type="EMBL" id="MBC8432640.1"/>
    </source>
</evidence>
<dbReference type="PANTHER" id="PTHR33162">
    <property type="entry name" value="SEC-INDEPENDENT PROTEIN TRANSLOCASE PROTEIN TATA, CHLOROPLASTIC"/>
    <property type="match status" value="1"/>
</dbReference>
<comment type="caution">
    <text evidence="11">The sequence shown here is derived from an EMBL/GenBank/DDBJ whole genome shotgun (WGS) entry which is preliminary data.</text>
</comment>
<dbReference type="InterPro" id="IPR003369">
    <property type="entry name" value="TatA/B/E"/>
</dbReference>
<comment type="subunit">
    <text evidence="9">Forms a complex with TatC.</text>
</comment>
<keyword evidence="5 9" id="KW-1133">Transmembrane helix</keyword>
<keyword evidence="9" id="KW-1003">Cell membrane</keyword>
<evidence type="ECO:0000256" key="3">
    <source>
        <dbReference type="ARBA" id="ARBA00022692"/>
    </source>
</evidence>
<dbReference type="Gene3D" id="1.20.5.3310">
    <property type="match status" value="1"/>
</dbReference>
<dbReference type="EMBL" id="JACNIG010000239">
    <property type="protein sequence ID" value="MBC8432640.1"/>
    <property type="molecule type" value="Genomic_DNA"/>
</dbReference>
<dbReference type="GO" id="GO:0008320">
    <property type="term" value="F:protein transmembrane transporter activity"/>
    <property type="evidence" value="ECO:0007669"/>
    <property type="project" value="UniProtKB-UniRule"/>
</dbReference>
<comment type="subcellular location">
    <subcellularLocation>
        <location evidence="9">Cell membrane</location>
        <topology evidence="9">Single-pass membrane protein</topology>
    </subcellularLocation>
    <subcellularLocation>
        <location evidence="1">Membrane</location>
        <topology evidence="1">Single-pass membrane protein</topology>
    </subcellularLocation>
</comment>
<feature type="region of interest" description="Disordered" evidence="10">
    <location>
        <begin position="77"/>
        <end position="108"/>
    </location>
</feature>
<organism evidence="11 12">
    <name type="scientific">Candidatus Desulfatibia vada</name>
    <dbReference type="NCBI Taxonomy" id="2841696"/>
    <lineage>
        <taxon>Bacteria</taxon>
        <taxon>Pseudomonadati</taxon>
        <taxon>Thermodesulfobacteriota</taxon>
        <taxon>Desulfobacteria</taxon>
        <taxon>Desulfobacterales</taxon>
        <taxon>Desulfobacterales incertae sedis</taxon>
        <taxon>Candidatus Desulfatibia</taxon>
    </lineage>
</organism>
<evidence type="ECO:0000256" key="6">
    <source>
        <dbReference type="ARBA" id="ARBA00023010"/>
    </source>
</evidence>
<dbReference type="Pfam" id="PF02416">
    <property type="entry name" value="TatA_B_E"/>
    <property type="match status" value="1"/>
</dbReference>
<keyword evidence="3 9" id="KW-0812">Transmembrane</keyword>
<evidence type="ECO:0000256" key="4">
    <source>
        <dbReference type="ARBA" id="ARBA00022927"/>
    </source>
</evidence>
<evidence type="ECO:0000256" key="5">
    <source>
        <dbReference type="ARBA" id="ARBA00022989"/>
    </source>
</evidence>
<comment type="function">
    <text evidence="8">Part of the twin-arginine translocation (Tat) system that transports large folded proteins containing a characteristic twin-arginine motif in their signal peptide across the thylakoid membrane. Involved in delta pH-dependent protein transport required for chloroplast development, especially thylakoid membrane formation. TATC and TATB mediate precursor recognition, whereas TATA facilitates translocation.</text>
</comment>
<gene>
    <name evidence="9" type="primary">tatA</name>
    <name evidence="11" type="ORF">H8D96_12075</name>
</gene>
<name>A0A8J6NZU0_9BACT</name>
<feature type="compositionally biased region" description="Acidic residues" evidence="10">
    <location>
        <begin position="99"/>
        <end position="108"/>
    </location>
</feature>
<evidence type="ECO:0000256" key="9">
    <source>
        <dbReference type="HAMAP-Rule" id="MF_00236"/>
    </source>
</evidence>
<dbReference type="Proteomes" id="UP000605201">
    <property type="component" value="Unassembled WGS sequence"/>
</dbReference>
<comment type="function">
    <text evidence="9">Part of the twin-arginine translocation (Tat) system that transports large folded proteins containing a characteristic twin-arginine motif in their signal peptide across membranes. TatA could form the protein-conducting channel of the Tat system.</text>
</comment>
<dbReference type="GO" id="GO:0033281">
    <property type="term" value="C:TAT protein transport complex"/>
    <property type="evidence" value="ECO:0007669"/>
    <property type="project" value="UniProtKB-UniRule"/>
</dbReference>
<dbReference type="NCBIfam" id="NF011430">
    <property type="entry name" value="PRK14861.1"/>
    <property type="match status" value="1"/>
</dbReference>
<keyword evidence="7 9" id="KW-0472">Membrane</keyword>
<dbReference type="AlphaFoldDB" id="A0A8J6NZU0"/>
<dbReference type="HAMAP" id="MF_00236">
    <property type="entry name" value="TatA_E"/>
    <property type="match status" value="1"/>
</dbReference>
<reference evidence="11 12" key="1">
    <citation type="submission" date="2020-08" db="EMBL/GenBank/DDBJ databases">
        <title>Bridging the membrane lipid divide: bacteria of the FCB group superphylum have the potential to synthesize archaeal ether lipids.</title>
        <authorList>
            <person name="Villanueva L."/>
            <person name="Von Meijenfeldt F.A.B."/>
            <person name="Westbye A.B."/>
            <person name="Yadav S."/>
            <person name="Hopmans E.C."/>
            <person name="Dutilh B.E."/>
            <person name="Sinninghe Damste J.S."/>
        </authorList>
    </citation>
    <scope>NUCLEOTIDE SEQUENCE [LARGE SCALE GENOMIC DNA]</scope>
    <source>
        <strain evidence="11">NIOZ-UU17</strain>
    </source>
</reference>
<comment type="similarity">
    <text evidence="9">Belongs to the TatA/E family.</text>
</comment>
<evidence type="ECO:0000256" key="10">
    <source>
        <dbReference type="SAM" id="MobiDB-lite"/>
    </source>
</evidence>